<evidence type="ECO:0000313" key="2">
    <source>
        <dbReference type="EMBL" id="KRV47310.1"/>
    </source>
</evidence>
<evidence type="ECO:0000256" key="1">
    <source>
        <dbReference type="SAM" id="MobiDB-lite"/>
    </source>
</evidence>
<proteinExistence type="predicted"/>
<reference evidence="2 3" key="1">
    <citation type="submission" date="2015-10" db="EMBL/GenBank/DDBJ databases">
        <title>Draft genome sequence of pyrrolomycin-producing Streptomyces vitaminophilus.</title>
        <authorList>
            <person name="Graham D.E."/>
            <person name="Mahan K.M."/>
            <person name="Klingeman D.M."/>
            <person name="Hettich R.L."/>
            <person name="Parry R.J."/>
        </authorList>
    </citation>
    <scope>NUCLEOTIDE SEQUENCE [LARGE SCALE GENOMIC DNA]</scope>
    <source>
        <strain evidence="2 3">ATCC 31673</strain>
    </source>
</reference>
<dbReference type="eggNOG" id="COG5662">
    <property type="taxonomic scope" value="Bacteria"/>
</dbReference>
<feature type="compositionally biased region" description="Basic and acidic residues" evidence="1">
    <location>
        <begin position="42"/>
        <end position="58"/>
    </location>
</feature>
<name>A0A0T6LMJ9_WENVI</name>
<gene>
    <name evidence="2" type="ORF">AQ490_07515</name>
</gene>
<accession>A0A0T6LMJ9</accession>
<protein>
    <submittedName>
        <fullName evidence="2">Uncharacterized protein</fullName>
    </submittedName>
</protein>
<feature type="region of interest" description="Disordered" evidence="1">
    <location>
        <begin position="42"/>
        <end position="111"/>
    </location>
</feature>
<organism evidence="2 3">
    <name type="scientific">Wenjunlia vitaminophila</name>
    <name type="common">Streptomyces vitaminophilus</name>
    <dbReference type="NCBI Taxonomy" id="76728"/>
    <lineage>
        <taxon>Bacteria</taxon>
        <taxon>Bacillati</taxon>
        <taxon>Actinomycetota</taxon>
        <taxon>Actinomycetes</taxon>
        <taxon>Kitasatosporales</taxon>
        <taxon>Streptomycetaceae</taxon>
        <taxon>Wenjunlia</taxon>
    </lineage>
</organism>
<evidence type="ECO:0000313" key="3">
    <source>
        <dbReference type="Proteomes" id="UP000050867"/>
    </source>
</evidence>
<dbReference type="AlphaFoldDB" id="A0A0T6LMJ9"/>
<dbReference type="EMBL" id="LLZU01000037">
    <property type="protein sequence ID" value="KRV47310.1"/>
    <property type="molecule type" value="Genomic_DNA"/>
</dbReference>
<comment type="caution">
    <text evidence="2">The sequence shown here is derived from an EMBL/GenBank/DDBJ whole genome shotgun (WGS) entry which is preliminary data.</text>
</comment>
<dbReference type="OrthoDB" id="4350643at2"/>
<sequence length="157" mass="16683">MFFLDLSNDASDDMDKGAAQKAFDATATTWVYTEGNIDSRVRDLLDPDRGARSEDQKEVQAPAESALPASPQSENGADHDLIGPDLPGCVLSATDRPGERPVATDEGEYQGRPVGVVVLPDPASEDRVNVYVVDSSCAGTASDEPGAVLLRRDVPRP</sequence>
<dbReference type="Proteomes" id="UP000050867">
    <property type="component" value="Unassembled WGS sequence"/>
</dbReference>
<dbReference type="RefSeq" id="WP_058032942.1">
    <property type="nucleotide sequence ID" value="NZ_LLZU01000037.1"/>
</dbReference>
<keyword evidence="3" id="KW-1185">Reference proteome</keyword>
<dbReference type="STRING" id="76728.AQ490_07515"/>